<evidence type="ECO:0000313" key="2">
    <source>
        <dbReference type="Proteomes" id="UP000464787"/>
    </source>
</evidence>
<gene>
    <name evidence="1" type="ORF">GT347_10875</name>
</gene>
<dbReference type="EMBL" id="CP047650">
    <property type="protein sequence ID" value="QHI98453.1"/>
    <property type="molecule type" value="Genomic_DNA"/>
</dbReference>
<protein>
    <submittedName>
        <fullName evidence="1">Uncharacterized protein</fullName>
    </submittedName>
</protein>
<proteinExistence type="predicted"/>
<evidence type="ECO:0000313" key="1">
    <source>
        <dbReference type="EMBL" id="QHI98453.1"/>
    </source>
</evidence>
<name>A0A857J5F4_9BURK</name>
<dbReference type="RefSeq" id="WP_160551970.1">
    <property type="nucleotide sequence ID" value="NZ_CP047650.1"/>
</dbReference>
<dbReference type="KEGG" id="xyk:GT347_10875"/>
<accession>A0A857J5F4</accession>
<reference evidence="1 2" key="1">
    <citation type="submission" date="2020-01" db="EMBL/GenBank/DDBJ databases">
        <title>Genome sequencing of strain KACC 21265.</title>
        <authorList>
            <person name="Heo J."/>
            <person name="Kim S.-J."/>
            <person name="Kim J.-S."/>
            <person name="Hong S.-B."/>
            <person name="Kwon S.-W."/>
        </authorList>
    </citation>
    <scope>NUCLEOTIDE SEQUENCE [LARGE SCALE GENOMIC DNA]</scope>
    <source>
        <strain evidence="1 2">KACC 21265</strain>
    </source>
</reference>
<dbReference type="AlphaFoldDB" id="A0A857J5F4"/>
<keyword evidence="2" id="KW-1185">Reference proteome</keyword>
<sequence length="135" mass="14648">MNQLGFKLVRLVWNAGECSLCDGLDGLSATRLDEAHCMAQASMCRSDLADGACLYGDGSNWIELPQSIAGSAYATLSTEILEPGRIARIAQIVAHLGCEFVPLDGGPWVRPDPQELLFELGRRALIDQRKSLSSR</sequence>
<organism evidence="1 2">
    <name type="scientific">Xylophilus rhododendri</name>
    <dbReference type="NCBI Taxonomy" id="2697032"/>
    <lineage>
        <taxon>Bacteria</taxon>
        <taxon>Pseudomonadati</taxon>
        <taxon>Pseudomonadota</taxon>
        <taxon>Betaproteobacteria</taxon>
        <taxon>Burkholderiales</taxon>
        <taxon>Xylophilus</taxon>
    </lineage>
</organism>
<dbReference type="Proteomes" id="UP000464787">
    <property type="component" value="Chromosome"/>
</dbReference>